<dbReference type="RefSeq" id="WP_197115101.1">
    <property type="nucleotide sequence ID" value="NZ_JACBXQ010000002.1"/>
</dbReference>
<comment type="caution">
    <text evidence="2">The sequence shown here is derived from an EMBL/GenBank/DDBJ whole genome shotgun (WGS) entry which is preliminary data.</text>
</comment>
<name>A0ABS0LPV9_9LACT</name>
<dbReference type="Gene3D" id="3.40.630.30">
    <property type="match status" value="1"/>
</dbReference>
<keyword evidence="3" id="KW-1185">Reference proteome</keyword>
<gene>
    <name evidence="2" type="ORF">HZY91_04680</name>
</gene>
<feature type="domain" description="N-acetyltransferase" evidence="1">
    <location>
        <begin position="1"/>
        <end position="140"/>
    </location>
</feature>
<organism evidence="2 3">
    <name type="scientific">Facklamia lactis</name>
    <dbReference type="NCBI Taxonomy" id="2749967"/>
    <lineage>
        <taxon>Bacteria</taxon>
        <taxon>Bacillati</taxon>
        <taxon>Bacillota</taxon>
        <taxon>Bacilli</taxon>
        <taxon>Lactobacillales</taxon>
        <taxon>Aerococcaceae</taxon>
        <taxon>Facklamia</taxon>
    </lineage>
</organism>
<dbReference type="SUPFAM" id="SSF55729">
    <property type="entry name" value="Acyl-CoA N-acyltransferases (Nat)"/>
    <property type="match status" value="1"/>
</dbReference>
<protein>
    <submittedName>
        <fullName evidence="2">GNAT family N-acetyltransferase</fullName>
    </submittedName>
</protein>
<dbReference type="InterPro" id="IPR016181">
    <property type="entry name" value="Acyl_CoA_acyltransferase"/>
</dbReference>
<dbReference type="Pfam" id="PF00583">
    <property type="entry name" value="Acetyltransf_1"/>
    <property type="match status" value="1"/>
</dbReference>
<evidence type="ECO:0000313" key="2">
    <source>
        <dbReference type="EMBL" id="MBG9986188.1"/>
    </source>
</evidence>
<dbReference type="Proteomes" id="UP000721415">
    <property type="component" value="Unassembled WGS sequence"/>
</dbReference>
<evidence type="ECO:0000259" key="1">
    <source>
        <dbReference type="PROSITE" id="PS51186"/>
    </source>
</evidence>
<accession>A0ABS0LPV9</accession>
<dbReference type="PROSITE" id="PS51186">
    <property type="entry name" value="GNAT"/>
    <property type="match status" value="1"/>
</dbReference>
<dbReference type="EMBL" id="JACBXQ010000002">
    <property type="protein sequence ID" value="MBG9986188.1"/>
    <property type="molecule type" value="Genomic_DNA"/>
</dbReference>
<dbReference type="InterPro" id="IPR000182">
    <property type="entry name" value="GNAT_dom"/>
</dbReference>
<evidence type="ECO:0000313" key="3">
    <source>
        <dbReference type="Proteomes" id="UP000721415"/>
    </source>
</evidence>
<proteinExistence type="predicted"/>
<sequence length="140" mass="16486">MTIHLRKSNAIKISLEEHQWKQISAPQRIKSGCQEENVIAFDIYDDQYLIGFAMVKQFAKDSWFLWNFAIDRNFQGKKLGYESLKTLIDIMKTHYQAKRMTTTYTYGNEIAKGLYEKIAFVEMDRVEEADCHEVNMMISL</sequence>
<reference evidence="2 3" key="1">
    <citation type="submission" date="2020-07" db="EMBL/GenBank/DDBJ databases">
        <title>Facklamia lactis sp. nov., isolated from raw milk.</title>
        <authorList>
            <person name="Doll E.V."/>
            <person name="Huptas C."/>
            <person name="Staib L."/>
            <person name="Wenning M."/>
            <person name="Scherer S."/>
        </authorList>
    </citation>
    <scope>NUCLEOTIDE SEQUENCE [LARGE SCALE GENOMIC DNA]</scope>
    <source>
        <strain evidence="2 3">DSM 111018</strain>
    </source>
</reference>